<sequence length="155" mass="17602">MIGFPIRLQVRTWLQRISEWYSPPDSLDEVQEVTTIGDWIESQEIGSRLPDGWSVDREIVQFRGESLAEVLRLTNRSDGYRITLKPTDMTDPTGRIRIYTRPSPFKSREYRQTADSLSAAIGTATEIAASRDTRQRQSAEGPRRESAAIDRSASV</sequence>
<comment type="caution">
    <text evidence="2">The sequence shown here is derived from an EMBL/GenBank/DDBJ whole genome shotgun (WGS) entry which is preliminary data.</text>
</comment>
<dbReference type="AlphaFoldDB" id="A0ABD6D7Q4"/>
<proteinExistence type="predicted"/>
<dbReference type="EMBL" id="JBHUDM010000001">
    <property type="protein sequence ID" value="MFD1640996.1"/>
    <property type="molecule type" value="Genomic_DNA"/>
</dbReference>
<evidence type="ECO:0000256" key="1">
    <source>
        <dbReference type="SAM" id="MobiDB-lite"/>
    </source>
</evidence>
<reference evidence="2 3" key="1">
    <citation type="journal article" date="2019" name="Int. J. Syst. Evol. Microbiol.">
        <title>The Global Catalogue of Microorganisms (GCM) 10K type strain sequencing project: providing services to taxonomists for standard genome sequencing and annotation.</title>
        <authorList>
            <consortium name="The Broad Institute Genomics Platform"/>
            <consortium name="The Broad Institute Genome Sequencing Center for Infectious Disease"/>
            <person name="Wu L."/>
            <person name="Ma J."/>
        </authorList>
    </citation>
    <scope>NUCLEOTIDE SEQUENCE [LARGE SCALE GENOMIC DNA]</scope>
    <source>
        <strain evidence="2 3">CGMCC 1.10593</strain>
    </source>
</reference>
<organism evidence="2 3">
    <name type="scientific">Halohasta litorea</name>
    <dbReference type="NCBI Taxonomy" id="869891"/>
    <lineage>
        <taxon>Archaea</taxon>
        <taxon>Methanobacteriati</taxon>
        <taxon>Methanobacteriota</taxon>
        <taxon>Stenosarchaea group</taxon>
        <taxon>Halobacteria</taxon>
        <taxon>Halobacteriales</taxon>
        <taxon>Haloferacaceae</taxon>
        <taxon>Halohasta</taxon>
    </lineage>
</organism>
<dbReference type="Proteomes" id="UP001597052">
    <property type="component" value="Unassembled WGS sequence"/>
</dbReference>
<feature type="compositionally biased region" description="Basic and acidic residues" evidence="1">
    <location>
        <begin position="129"/>
        <end position="148"/>
    </location>
</feature>
<dbReference type="RefSeq" id="WP_256394685.1">
    <property type="nucleotide sequence ID" value="NZ_JANHDJ010000001.1"/>
</dbReference>
<evidence type="ECO:0000313" key="3">
    <source>
        <dbReference type="Proteomes" id="UP001597052"/>
    </source>
</evidence>
<gene>
    <name evidence="2" type="ORF">ACFSBW_03780</name>
</gene>
<accession>A0ABD6D7Q4</accession>
<feature type="region of interest" description="Disordered" evidence="1">
    <location>
        <begin position="121"/>
        <end position="155"/>
    </location>
</feature>
<keyword evidence="3" id="KW-1185">Reference proteome</keyword>
<name>A0ABD6D7Q4_9EURY</name>
<evidence type="ECO:0000313" key="2">
    <source>
        <dbReference type="EMBL" id="MFD1640996.1"/>
    </source>
</evidence>
<protein>
    <submittedName>
        <fullName evidence="2">Uncharacterized protein</fullName>
    </submittedName>
</protein>